<keyword evidence="6 7" id="KW-0539">Nucleus</keyword>
<dbReference type="EMBL" id="BT077753">
    <property type="protein sequence ID" value="ACO12177.1"/>
    <property type="molecule type" value="mRNA"/>
</dbReference>
<keyword evidence="3 7" id="KW-0507">mRNA processing</keyword>
<dbReference type="PANTHER" id="PTHR13264:SF5">
    <property type="entry name" value="PRE-MRNA-SPLICING FACTOR SYF2"/>
    <property type="match status" value="1"/>
</dbReference>
<dbReference type="GO" id="GO:0071013">
    <property type="term" value="C:catalytic step 2 spliceosome"/>
    <property type="evidence" value="ECO:0007669"/>
    <property type="project" value="TreeGrafter"/>
</dbReference>
<dbReference type="GO" id="GO:0071014">
    <property type="term" value="C:post-mRNA release spliceosomal complex"/>
    <property type="evidence" value="ECO:0007669"/>
    <property type="project" value="TreeGrafter"/>
</dbReference>
<sequence length="225" mass="26542">MADVASFQDRMASRMEKMKELHRKRNEARQLNRVEVAEEDRRLKEPKSAEAKKRRAQYILEEEERISKCLNEGKDPIREKLRHVGADDAAREARKSYKNPDPGFSSYENASFRKYESLVKSQIKPDMAIYNDDKKRHGEDAFYARAGAMVHGVHKDTPDAIERMASDVENQIKKREKYSRRRNFNDDADIDFINERNMKFNQKLERFYGKYTKDIKDNLERGTAV</sequence>
<evidence type="ECO:0000256" key="8">
    <source>
        <dbReference type="SAM" id="MobiDB-lite"/>
    </source>
</evidence>
<protein>
    <recommendedName>
        <fullName evidence="7">Pre-mRNA-splicing factor SYF2</fullName>
    </recommendedName>
</protein>
<evidence type="ECO:0000256" key="3">
    <source>
        <dbReference type="ARBA" id="ARBA00022664"/>
    </source>
</evidence>
<evidence type="ECO:0000256" key="6">
    <source>
        <dbReference type="ARBA" id="ARBA00023242"/>
    </source>
</evidence>
<accession>C1BT24</accession>
<dbReference type="InterPro" id="IPR013260">
    <property type="entry name" value="mRNA_splic_SYF2"/>
</dbReference>
<organism evidence="9">
    <name type="scientific">Lepeophtheirus salmonis</name>
    <name type="common">Salmon louse</name>
    <name type="synonym">Caligus salmonis</name>
    <dbReference type="NCBI Taxonomy" id="72036"/>
    <lineage>
        <taxon>Eukaryota</taxon>
        <taxon>Metazoa</taxon>
        <taxon>Ecdysozoa</taxon>
        <taxon>Arthropoda</taxon>
        <taxon>Crustacea</taxon>
        <taxon>Multicrustacea</taxon>
        <taxon>Hexanauplia</taxon>
        <taxon>Copepoda</taxon>
        <taxon>Siphonostomatoida</taxon>
        <taxon>Caligidae</taxon>
        <taxon>Lepeophtheirus</taxon>
    </lineage>
</organism>
<dbReference type="PANTHER" id="PTHR13264">
    <property type="entry name" value="GCIP-INTERACTING PROTEIN P29"/>
    <property type="match status" value="1"/>
</dbReference>
<evidence type="ECO:0000256" key="2">
    <source>
        <dbReference type="ARBA" id="ARBA00010028"/>
    </source>
</evidence>
<dbReference type="AlphaFoldDB" id="C1BT24"/>
<name>C1BT24_LEPSM</name>
<comment type="subcellular location">
    <subcellularLocation>
        <location evidence="1 7">Nucleus</location>
    </subcellularLocation>
</comment>
<dbReference type="GO" id="GO:0000398">
    <property type="term" value="P:mRNA splicing, via spliceosome"/>
    <property type="evidence" value="ECO:0007669"/>
    <property type="project" value="UniProtKB-UniRule"/>
</dbReference>
<reference evidence="9" key="1">
    <citation type="submission" date="2009-06" db="EMBL/GenBank/DDBJ databases">
        <title>Lepeophtheirus salmonis ESTs and full-length cDNAs.</title>
        <authorList>
            <person name="Yasuike M."/>
            <person name="von Schalburg K."/>
            <person name="Cooper G."/>
            <person name="Leong J."/>
            <person name="Jones S.R.M."/>
            <person name="Koop B.F."/>
        </authorList>
    </citation>
    <scope>NUCLEOTIDE SEQUENCE</scope>
    <source>
        <strain evidence="9">Pacific form</strain>
        <tissue evidence="9">Whole</tissue>
    </source>
</reference>
<dbReference type="OrthoDB" id="199717at2759"/>
<keyword evidence="5 7" id="KW-0508">mRNA splicing</keyword>
<evidence type="ECO:0000256" key="4">
    <source>
        <dbReference type="ARBA" id="ARBA00022728"/>
    </source>
</evidence>
<feature type="region of interest" description="Disordered" evidence="8">
    <location>
        <begin position="1"/>
        <end position="27"/>
    </location>
</feature>
<evidence type="ECO:0000256" key="1">
    <source>
        <dbReference type="ARBA" id="ARBA00004123"/>
    </source>
</evidence>
<comment type="subunit">
    <text evidence="7">May be part of a spliceosome complex.</text>
</comment>
<comment type="function">
    <text evidence="7">Involved in pre-mRNA splicing.</text>
</comment>
<dbReference type="GO" id="GO:0000974">
    <property type="term" value="C:Prp19 complex"/>
    <property type="evidence" value="ECO:0007669"/>
    <property type="project" value="TreeGrafter"/>
</dbReference>
<evidence type="ECO:0000256" key="7">
    <source>
        <dbReference type="RuleBase" id="RU367148"/>
    </source>
</evidence>
<evidence type="ECO:0000256" key="5">
    <source>
        <dbReference type="ARBA" id="ARBA00023187"/>
    </source>
</evidence>
<evidence type="ECO:0000313" key="9">
    <source>
        <dbReference type="EMBL" id="ACO12177.1"/>
    </source>
</evidence>
<comment type="similarity">
    <text evidence="2 7">Belongs to the SYF2 family.</text>
</comment>
<keyword evidence="4 7" id="KW-0747">Spliceosome</keyword>
<dbReference type="Pfam" id="PF08231">
    <property type="entry name" value="SYF2"/>
    <property type="match status" value="1"/>
</dbReference>
<gene>
    <name evidence="9" type="primary">SYF2</name>
</gene>
<proteinExistence type="evidence at transcript level"/>